<dbReference type="InterPro" id="IPR051186">
    <property type="entry name" value="RRM_HNRPC/RALY_subfam"/>
</dbReference>
<organism evidence="2 3">
    <name type="scientific">Rhinopithecus roxellana</name>
    <name type="common">Golden snub-nosed monkey</name>
    <name type="synonym">Pygathrix roxellana</name>
    <dbReference type="NCBI Taxonomy" id="61622"/>
    <lineage>
        <taxon>Eukaryota</taxon>
        <taxon>Metazoa</taxon>
        <taxon>Chordata</taxon>
        <taxon>Craniata</taxon>
        <taxon>Vertebrata</taxon>
        <taxon>Euteleostomi</taxon>
        <taxon>Mammalia</taxon>
        <taxon>Eutheria</taxon>
        <taxon>Euarchontoglires</taxon>
        <taxon>Primates</taxon>
        <taxon>Haplorrhini</taxon>
        <taxon>Catarrhini</taxon>
        <taxon>Cercopithecidae</taxon>
        <taxon>Colobinae</taxon>
        <taxon>Rhinopithecus</taxon>
    </lineage>
</organism>
<reference evidence="2" key="1">
    <citation type="submission" date="2025-08" db="UniProtKB">
        <authorList>
            <consortium name="Ensembl"/>
        </authorList>
    </citation>
    <scope>IDENTIFICATION</scope>
</reference>
<evidence type="ECO:0000313" key="2">
    <source>
        <dbReference type="Ensembl" id="ENSRROP00000045792.1"/>
    </source>
</evidence>
<dbReference type="GO" id="GO:0003723">
    <property type="term" value="F:RNA binding"/>
    <property type="evidence" value="ECO:0007669"/>
    <property type="project" value="UniProtKB-KW"/>
</dbReference>
<name>A0A2K6RXS3_RHIRO</name>
<reference evidence="2" key="2">
    <citation type="submission" date="2025-09" db="UniProtKB">
        <authorList>
            <consortium name="Ensembl"/>
        </authorList>
    </citation>
    <scope>IDENTIFICATION</scope>
</reference>
<sequence length="100" mass="10935">MTDKTQTGNVTIKNDPKSINSCVFIGNLNMAIVKKVDVEAIFPKYGKIVGCSVHKGYYMSEQHASAAAAGENARVIHISSRKHYPMQKITSLVIALDLRA</sequence>
<protein>
    <recommendedName>
        <fullName evidence="4">RRM domain-containing protein</fullName>
    </recommendedName>
</protein>
<dbReference type="Ensembl" id="ENSRROT00000070314.1">
    <property type="protein sequence ID" value="ENSRROP00000045792.1"/>
    <property type="gene ID" value="ENSRROG00000045771.1"/>
</dbReference>
<dbReference type="OMA" id="MSEQHAS"/>
<proteinExistence type="predicted"/>
<dbReference type="PANTHER" id="PTHR13968:SF21">
    <property type="entry name" value="RNA-BINDING RALY-LIKE PROTEIN"/>
    <property type="match status" value="1"/>
</dbReference>
<dbReference type="GeneTree" id="ENSGT00940000165104"/>
<evidence type="ECO:0000313" key="3">
    <source>
        <dbReference type="Proteomes" id="UP000233200"/>
    </source>
</evidence>
<dbReference type="STRING" id="61622.ENSRROP00000045792"/>
<dbReference type="GO" id="GO:0005634">
    <property type="term" value="C:nucleus"/>
    <property type="evidence" value="ECO:0007669"/>
    <property type="project" value="TreeGrafter"/>
</dbReference>
<keyword evidence="3" id="KW-1185">Reference proteome</keyword>
<evidence type="ECO:0000256" key="1">
    <source>
        <dbReference type="ARBA" id="ARBA00022884"/>
    </source>
</evidence>
<evidence type="ECO:0008006" key="4">
    <source>
        <dbReference type="Google" id="ProtNLM"/>
    </source>
</evidence>
<dbReference type="PANTHER" id="PTHR13968">
    <property type="entry name" value="HETEROGENEOUS NUCLEAR RIBONUCLEOPROTEIN"/>
    <property type="match status" value="1"/>
</dbReference>
<dbReference type="AlphaFoldDB" id="A0A2K6RXS3"/>
<dbReference type="InterPro" id="IPR035979">
    <property type="entry name" value="RBD_domain_sf"/>
</dbReference>
<dbReference type="InterPro" id="IPR012677">
    <property type="entry name" value="Nucleotide-bd_a/b_plait_sf"/>
</dbReference>
<dbReference type="SUPFAM" id="SSF54928">
    <property type="entry name" value="RNA-binding domain, RBD"/>
    <property type="match status" value="1"/>
</dbReference>
<keyword evidence="1" id="KW-0694">RNA-binding</keyword>
<dbReference type="Proteomes" id="UP000233200">
    <property type="component" value="Unplaced"/>
</dbReference>
<dbReference type="Gene3D" id="3.30.70.330">
    <property type="match status" value="1"/>
</dbReference>
<accession>A0A2K6RXS3</accession>